<sequence length="1702" mass="190242">MNSRIKKYLRKSIKIILWIIGSVIGLFLLIVLLLQIPYIQNKVKDKAITYLENKIGTEVKLDKIEIGLSKKVILEGVYFESQQGDTLLAGEKVAVNISLFKLLSNELEINSVDLQGIVANIRRDKDSVFNFDYIIKAFSSDKPTDTTSAPMKISVNKINLDRIRVVYKDDISKNDIAANLTHFDTRFKKFDLDSLDFDIPEINLDGLKLTLEQGMLDEIAKSSQKVTEEASKQPDLKLNLKDINIANIDIGYDNKESKLDTKLVLKKLKIKVNEVNLKTQLIDLEELQLNDVTGQLALGKFEKQVKENLPEQPEAVASSNWKFRLNNTNIKNVAFKFDDNNSAPVNKGIDYKHLDISNFNLEAENLAYATDSISGNIDAFTVTDKSGVDIQKLTVDFKYTDKGAQLNNLYIKTPQTELRDKIIVSYPSIASLSEDINKMTVDANLKGSRIGFKDILLFVPTLADTNPFKSDPNGIMYINSQIKGSVGNLTIPNLEVRGIGNTVIEASGRITGLPDIEKTYFDMDIRKLYTTSEDVALFLPEGTLPDNIQLPEQLAAKVKFKGTIENFSTDFNLNSSYGKANVKAVFDRRVKDAETYDADAVFTDFDLGSLLKNDSIGKISLKAKVKGKGLNPQTANAKVNANLISAEYNSYIYKDLVVDGTINNGQFDATASMDDPNIDFDLVANGGFNGKYPKGTIKLNADLIDLNKLNLHAGPLKMRGNIDADITDSNPANLNGSVVVYNFMFATPKNEIILDTIKAFAVSTPERDSISLHSQIVDASLVGKYNLAELSTAIKKTVSKYYDITLGEEKPVAEEQYFDFNMRIDNDPIIYQLVPEITRIEPIELKGSYNSTKDSLVVKGSIPRLVYGANTISGGNIDISTQKDSLTYSVVIDEVQNEQFVLPHTSITGNLKDNTLTYRLQVLDRKDEEHYLVAGELRSKENNTEISLYPEGLKLNYETWNVAEDNVIRLGKDGIYANNFELTNEGSTIKLQSQEDVPNSPINVELDDFKIETFTNMIQKEELKLSGTLNGEAELRDLNTNPVFTSNLNIANFAVSKDTIGDIKIKVDNTVANTYTADVNITGNGNEVNLDGTYTSTTKSFDLNLDMQKLNMSSVQAFTFGQLKDGKGYLSGNFTVTGTADAPNVNGNLDFNDIGFRVTQLNSYFSSMNDNIRFSDSGISLNNFSIEDEDKNLMILNGDINTTNYKEYAFNMTVDAENFKAVSSTEKDNDIYYGTLYFDTHLNLTGTLENPVVDGNLNIDEDTDFTVVLPQPDPGIADREGIVEFVDEDNVELQQRIKIEETVNQSDVTGIDVAVAIQVNKEAELNLIIDKGNGDYLELKGEAKLNGGIDPSGKTTLTGRYEFSDGAYRMSFNFLKRKFDIQKNSYILWTGSPTDATIDITAVYQVKAAPIDLLGNELSTASPSIRNTYKQKIPFNTILKMKGELLSPELSFDIVLPEGNYGVSTNIINNTQTKLAQLRQQPSDMNKQVFALLLLNHFINENPFSSEAGTSTEAIARQSVSELLSQQLNNLTSDLINGFELNFDLESTEDYTTGQRENRTDLNVGVSKQLLNDRLKVTVGSSFGIEGPQQANEETTNIAGDVSLDYQLTKDGRYMLRAYRKDEYQVAIQGQVIETGVSFIITMDYNKFKELFHTTEEEKEIKRREKELRQRQKEEEKQEEEREAREERERKAAKKEKENNED</sequence>
<dbReference type="PANTHER" id="PTHR36985">
    <property type="entry name" value="TRANSLOCATION AND ASSEMBLY MODULE SUBUNIT TAMB"/>
    <property type="match status" value="1"/>
</dbReference>
<feature type="domain" description="Translocation and assembly module TamB C-terminal" evidence="7">
    <location>
        <begin position="1083"/>
        <end position="1161"/>
    </location>
</feature>
<keyword evidence="9" id="KW-1185">Reference proteome</keyword>
<evidence type="ECO:0000256" key="1">
    <source>
        <dbReference type="ARBA" id="ARBA00004167"/>
    </source>
</evidence>
<evidence type="ECO:0000256" key="3">
    <source>
        <dbReference type="ARBA" id="ARBA00022989"/>
    </source>
</evidence>
<dbReference type="InterPro" id="IPR008023">
    <property type="entry name" value="DUF748"/>
</dbReference>
<gene>
    <name evidence="8" type="ORF">FUA48_13035</name>
</gene>
<protein>
    <submittedName>
        <fullName evidence="8">Translocation/assembly module TamB</fullName>
    </submittedName>
</protein>
<evidence type="ECO:0000256" key="5">
    <source>
        <dbReference type="SAM" id="MobiDB-lite"/>
    </source>
</evidence>
<proteinExistence type="predicted"/>
<dbReference type="KEGG" id="fak:FUA48_13035"/>
<dbReference type="RefSeq" id="WP_147583932.1">
    <property type="nucleotide sequence ID" value="NZ_CP042831.1"/>
</dbReference>
<evidence type="ECO:0000259" key="7">
    <source>
        <dbReference type="Pfam" id="PF04357"/>
    </source>
</evidence>
<dbReference type="OrthoDB" id="9811276at2"/>
<accession>A0A5B9FUA9</accession>
<name>A0A5B9FUA9_9FLAO</name>
<evidence type="ECO:0000256" key="2">
    <source>
        <dbReference type="ARBA" id="ARBA00022692"/>
    </source>
</evidence>
<dbReference type="Pfam" id="PF05359">
    <property type="entry name" value="DUF748"/>
    <property type="match status" value="1"/>
</dbReference>
<dbReference type="Proteomes" id="UP000321222">
    <property type="component" value="Chromosome"/>
</dbReference>
<evidence type="ECO:0000256" key="6">
    <source>
        <dbReference type="SAM" id="Phobius"/>
    </source>
</evidence>
<comment type="subcellular location">
    <subcellularLocation>
        <location evidence="1">Membrane</location>
        <topology evidence="1">Single-pass membrane protein</topology>
    </subcellularLocation>
</comment>
<organism evidence="8 9">
    <name type="scientific">Flavobacterium alkalisoli</name>
    <dbReference type="NCBI Taxonomy" id="2602769"/>
    <lineage>
        <taxon>Bacteria</taxon>
        <taxon>Pseudomonadati</taxon>
        <taxon>Bacteroidota</taxon>
        <taxon>Flavobacteriia</taxon>
        <taxon>Flavobacteriales</taxon>
        <taxon>Flavobacteriaceae</taxon>
        <taxon>Flavobacterium</taxon>
    </lineage>
</organism>
<reference evidence="8 9" key="1">
    <citation type="submission" date="2019-08" db="EMBL/GenBank/DDBJ databases">
        <title>Flavobacterium alkalisoli sp. nov., isolated from rhizosphere soil of Suaeda salsa.</title>
        <authorList>
            <person name="Sun J.-Q."/>
            <person name="Xu L."/>
        </authorList>
    </citation>
    <scope>NUCLEOTIDE SEQUENCE [LARGE SCALE GENOMIC DNA]</scope>
    <source>
        <strain evidence="8 9">XS-5</strain>
    </source>
</reference>
<keyword evidence="4 6" id="KW-0472">Membrane</keyword>
<feature type="region of interest" description="Disordered" evidence="5">
    <location>
        <begin position="1656"/>
        <end position="1702"/>
    </location>
</feature>
<feature type="transmembrane region" description="Helical" evidence="6">
    <location>
        <begin position="12"/>
        <end position="34"/>
    </location>
</feature>
<evidence type="ECO:0000313" key="8">
    <source>
        <dbReference type="EMBL" id="QEE50464.1"/>
    </source>
</evidence>
<evidence type="ECO:0000256" key="4">
    <source>
        <dbReference type="ARBA" id="ARBA00023136"/>
    </source>
</evidence>
<dbReference type="GO" id="GO:0009306">
    <property type="term" value="P:protein secretion"/>
    <property type="evidence" value="ECO:0007669"/>
    <property type="project" value="InterPro"/>
</dbReference>
<dbReference type="PANTHER" id="PTHR36985:SF1">
    <property type="entry name" value="TRANSLOCATION AND ASSEMBLY MODULE SUBUNIT TAMB"/>
    <property type="match status" value="1"/>
</dbReference>
<dbReference type="GO" id="GO:0005886">
    <property type="term" value="C:plasma membrane"/>
    <property type="evidence" value="ECO:0007669"/>
    <property type="project" value="InterPro"/>
</dbReference>
<feature type="domain" description="Translocation and assembly module TamB C-terminal" evidence="7">
    <location>
        <begin position="1184"/>
        <end position="1629"/>
    </location>
</feature>
<dbReference type="EMBL" id="CP042831">
    <property type="protein sequence ID" value="QEE50464.1"/>
    <property type="molecule type" value="Genomic_DNA"/>
</dbReference>
<keyword evidence="2 6" id="KW-0812">Transmembrane</keyword>
<dbReference type="InterPro" id="IPR007452">
    <property type="entry name" value="TamB_C"/>
</dbReference>
<dbReference type="Pfam" id="PF04357">
    <property type="entry name" value="TamB"/>
    <property type="match status" value="2"/>
</dbReference>
<evidence type="ECO:0000313" key="9">
    <source>
        <dbReference type="Proteomes" id="UP000321222"/>
    </source>
</evidence>
<keyword evidence="3 6" id="KW-1133">Transmembrane helix</keyword>